<dbReference type="PRINTS" id="PR00120">
    <property type="entry name" value="HATPASE"/>
</dbReference>
<dbReference type="NCBIfam" id="TIGR01494">
    <property type="entry name" value="ATPase_P-type"/>
    <property type="match status" value="2"/>
</dbReference>
<keyword evidence="12" id="KW-0460">Magnesium</keyword>
<comment type="function">
    <text evidence="1">Mediates magnesium influx to the cytosol.</text>
</comment>
<name>A0A1F5ZW69_9BACT</name>
<sequence length="857" mass="95934">MRPFSQSVQTPEELYKEFNSGKFGLNTNQILYNQKKYGLNEISGHRIFWWHILLRQFKSPFLYLLIASAVLSYILGEIIDAVMIALFVSINTTLGFYQEYHSEQTLTVLKKFIVPEVKVIRNNEDVSVKSVDIVPGDIIQFEAGDILPCDIRLFEETNLTVDESVLTGESVPSCKTASVLDTLPKNVYESSNICFSGTTVVSGKGKGMVVRTGKHSSLGEITNLTVETHHESSFEKSVSKFSRLLLYLILITLVGIFILNLFIKKETINIPDTLIFSIALAVSVIPEALPVVITFSLSRGALRLARNKVIVKRLSAIEDLGSIEVLATDKTGTLTENKLTLHNIYGDEKTLLYASLAATLLEKKIQSTHSFDITLLNSLSESEKKEFGKYQRLQENPFDPERKRSSMIIKNNNNYELIVRGATEEILKICTGIREERKKEIEEFIKKESGNRIIAVSRKNILFKESTDQTKEEKDLQFLGLISFVDPIKKTAQKAVNDAKMLGIEIKVLTGDSPEVAGSVGYQIGLIPNPTNVITGSEFESLTSESQHEAVYKYNIFARVSPEQKYKIIQLLEEKHEVGFLGEGINDAPALKIANVAIVVASATDVARESADVVLLKKSLGVIIDGIKEGRETFANTSKYIRATLSSNFGNFYTVAVASLFINYLPLLPLQILLINLLTDFPMIAVATDHVDPAELKSPRSYDIKEIALIGTLLGVVSSIFDFIFFALFYTISPQVLQTNWFIGSVLTELLFLFSIRTRLSIFKAKPPSLILVILTGLAFLTAIILPYTLLGRTLFSFVPPTPNYLITILAVVLIYFVVTEIIKVLYYQSNRIHIHKQKEMLKSREIIADDIIFRNT</sequence>
<dbReference type="Proteomes" id="UP000176923">
    <property type="component" value="Unassembled WGS sequence"/>
</dbReference>
<evidence type="ECO:0000256" key="5">
    <source>
        <dbReference type="ARBA" id="ARBA00013555"/>
    </source>
</evidence>
<reference evidence="20 21" key="1">
    <citation type="journal article" date="2016" name="Nat. Commun.">
        <title>Thousands of microbial genomes shed light on interconnected biogeochemical processes in an aquifer system.</title>
        <authorList>
            <person name="Anantharaman K."/>
            <person name="Brown C.T."/>
            <person name="Hug L.A."/>
            <person name="Sharon I."/>
            <person name="Castelle C.J."/>
            <person name="Probst A.J."/>
            <person name="Thomas B.C."/>
            <person name="Singh A."/>
            <person name="Wilkins M.J."/>
            <person name="Karaoz U."/>
            <person name="Brodie E.L."/>
            <person name="Williams K.H."/>
            <person name="Hubbard S.S."/>
            <person name="Banfield J.F."/>
        </authorList>
    </citation>
    <scope>NUCLEOTIDE SEQUENCE [LARGE SCALE GENOMIC DNA]</scope>
</reference>
<keyword evidence="8" id="KW-0597">Phosphoprotein</keyword>
<dbReference type="SMART" id="SM00831">
    <property type="entry name" value="Cation_ATPase_N"/>
    <property type="match status" value="1"/>
</dbReference>
<dbReference type="Pfam" id="PF00122">
    <property type="entry name" value="E1-E2_ATPase"/>
    <property type="match status" value="1"/>
</dbReference>
<dbReference type="InterPro" id="IPR023299">
    <property type="entry name" value="ATPase_P-typ_cyto_dom_N"/>
</dbReference>
<evidence type="ECO:0000256" key="11">
    <source>
        <dbReference type="ARBA" id="ARBA00022840"/>
    </source>
</evidence>
<evidence type="ECO:0000313" key="21">
    <source>
        <dbReference type="Proteomes" id="UP000176923"/>
    </source>
</evidence>
<comment type="similarity">
    <text evidence="3">Belongs to the cation transport ATPase (P-type) (TC 3.A.3) family. Type IIIB subfamily.</text>
</comment>
<keyword evidence="11" id="KW-0067">ATP-binding</keyword>
<dbReference type="Gene3D" id="2.70.150.10">
    <property type="entry name" value="Calcium-transporting ATPase, cytoplasmic transduction domain A"/>
    <property type="match status" value="1"/>
</dbReference>
<dbReference type="InterPro" id="IPR006068">
    <property type="entry name" value="ATPase_P-typ_cation-transptr_C"/>
</dbReference>
<feature type="transmembrane region" description="Helical" evidence="18">
    <location>
        <begin position="707"/>
        <end position="729"/>
    </location>
</feature>
<keyword evidence="10" id="KW-0547">Nucleotide-binding</keyword>
<evidence type="ECO:0000256" key="16">
    <source>
        <dbReference type="ARBA" id="ARBA00029806"/>
    </source>
</evidence>
<organism evidence="20 21">
    <name type="scientific">Candidatus Gottesmanbacteria bacterium RIFCSPHIGHO2_02_FULL_39_11</name>
    <dbReference type="NCBI Taxonomy" id="1798382"/>
    <lineage>
        <taxon>Bacteria</taxon>
        <taxon>Candidatus Gottesmaniibacteriota</taxon>
    </lineage>
</organism>
<dbReference type="InterPro" id="IPR006415">
    <property type="entry name" value="P-type_ATPase_IIIB"/>
</dbReference>
<comment type="subcellular location">
    <subcellularLocation>
        <location evidence="2">Cell inner membrane</location>
        <topology evidence="2">Multi-pass membrane protein</topology>
    </subcellularLocation>
</comment>
<dbReference type="Pfam" id="PF00689">
    <property type="entry name" value="Cation_ATPase_C"/>
    <property type="match status" value="1"/>
</dbReference>
<dbReference type="InterPro" id="IPR004014">
    <property type="entry name" value="ATPase_P-typ_cation-transptr_N"/>
</dbReference>
<dbReference type="InterPro" id="IPR001757">
    <property type="entry name" value="P_typ_ATPase"/>
</dbReference>
<keyword evidence="6" id="KW-1003">Cell membrane</keyword>
<evidence type="ECO:0000256" key="6">
    <source>
        <dbReference type="ARBA" id="ARBA00022475"/>
    </source>
</evidence>
<dbReference type="EMBL" id="MFJL01000011">
    <property type="protein sequence ID" value="OGG16584.1"/>
    <property type="molecule type" value="Genomic_DNA"/>
</dbReference>
<gene>
    <name evidence="20" type="ORF">A3D77_06260</name>
</gene>
<feature type="transmembrane region" description="Helical" evidence="18">
    <location>
        <begin position="244"/>
        <end position="263"/>
    </location>
</feature>
<proteinExistence type="inferred from homology"/>
<evidence type="ECO:0000256" key="3">
    <source>
        <dbReference type="ARBA" id="ARBA00008746"/>
    </source>
</evidence>
<dbReference type="InterPro" id="IPR023298">
    <property type="entry name" value="ATPase_P-typ_TM_dom_sf"/>
</dbReference>
<dbReference type="SUPFAM" id="SSF81653">
    <property type="entry name" value="Calcium ATPase, transduction domain A"/>
    <property type="match status" value="1"/>
</dbReference>
<dbReference type="PROSITE" id="PS00154">
    <property type="entry name" value="ATPASE_E1_E2"/>
    <property type="match status" value="1"/>
</dbReference>
<feature type="transmembrane region" description="Helical" evidence="18">
    <location>
        <begin position="770"/>
        <end position="790"/>
    </location>
</feature>
<keyword evidence="7" id="KW-0997">Cell inner membrane</keyword>
<dbReference type="InterPro" id="IPR018303">
    <property type="entry name" value="ATPase_P-typ_P_site"/>
</dbReference>
<keyword evidence="9 18" id="KW-0812">Transmembrane</keyword>
<dbReference type="Pfam" id="PF00702">
    <property type="entry name" value="Hydrolase"/>
    <property type="match status" value="1"/>
</dbReference>
<evidence type="ECO:0000256" key="7">
    <source>
        <dbReference type="ARBA" id="ARBA00022519"/>
    </source>
</evidence>
<dbReference type="NCBIfam" id="TIGR01524">
    <property type="entry name" value="ATPase-IIIB_Mg"/>
    <property type="match status" value="1"/>
</dbReference>
<evidence type="ECO:0000256" key="17">
    <source>
        <dbReference type="ARBA" id="ARBA00047295"/>
    </source>
</evidence>
<dbReference type="GO" id="GO:0016887">
    <property type="term" value="F:ATP hydrolysis activity"/>
    <property type="evidence" value="ECO:0007669"/>
    <property type="project" value="InterPro"/>
</dbReference>
<evidence type="ECO:0000256" key="12">
    <source>
        <dbReference type="ARBA" id="ARBA00022842"/>
    </source>
</evidence>
<evidence type="ECO:0000256" key="14">
    <source>
        <dbReference type="ARBA" id="ARBA00022989"/>
    </source>
</evidence>
<evidence type="ECO:0000313" key="20">
    <source>
        <dbReference type="EMBL" id="OGG16584.1"/>
    </source>
</evidence>
<dbReference type="InterPro" id="IPR044492">
    <property type="entry name" value="P_typ_ATPase_HD_dom"/>
</dbReference>
<evidence type="ECO:0000256" key="1">
    <source>
        <dbReference type="ARBA" id="ARBA00003954"/>
    </source>
</evidence>
<dbReference type="GO" id="GO:0005524">
    <property type="term" value="F:ATP binding"/>
    <property type="evidence" value="ECO:0007669"/>
    <property type="project" value="UniProtKB-KW"/>
</dbReference>
<evidence type="ECO:0000256" key="8">
    <source>
        <dbReference type="ARBA" id="ARBA00022553"/>
    </source>
</evidence>
<dbReference type="GO" id="GO:0015444">
    <property type="term" value="F:P-type magnesium transporter activity"/>
    <property type="evidence" value="ECO:0007669"/>
    <property type="project" value="UniProtKB-EC"/>
</dbReference>
<feature type="domain" description="Cation-transporting P-type ATPase N-terminal" evidence="19">
    <location>
        <begin position="5"/>
        <end position="77"/>
    </location>
</feature>
<dbReference type="Pfam" id="PF00690">
    <property type="entry name" value="Cation_ATPase_N"/>
    <property type="match status" value="1"/>
</dbReference>
<dbReference type="SFLD" id="SFLDG00002">
    <property type="entry name" value="C1.7:_P-type_atpase_like"/>
    <property type="match status" value="1"/>
</dbReference>
<dbReference type="GO" id="GO:0005886">
    <property type="term" value="C:plasma membrane"/>
    <property type="evidence" value="ECO:0007669"/>
    <property type="project" value="UniProtKB-SubCell"/>
</dbReference>
<keyword evidence="14 18" id="KW-1133">Transmembrane helix</keyword>
<dbReference type="PANTHER" id="PTHR42861">
    <property type="entry name" value="CALCIUM-TRANSPORTING ATPASE"/>
    <property type="match status" value="1"/>
</dbReference>
<dbReference type="PRINTS" id="PR00119">
    <property type="entry name" value="CATATPASE"/>
</dbReference>
<dbReference type="Gene3D" id="3.40.1110.10">
    <property type="entry name" value="Calcium-transporting ATPase, cytoplasmic domain N"/>
    <property type="match status" value="1"/>
</dbReference>
<evidence type="ECO:0000256" key="18">
    <source>
        <dbReference type="SAM" id="Phobius"/>
    </source>
</evidence>
<dbReference type="AlphaFoldDB" id="A0A1F5ZW69"/>
<protein>
    <recommendedName>
        <fullName evidence="5">Magnesium-transporting ATPase, P-type 1</fullName>
        <ecNumber evidence="4">7.2.2.14</ecNumber>
    </recommendedName>
    <alternativeName>
        <fullName evidence="16">Mg(2+) transport ATPase, P-type 1</fullName>
    </alternativeName>
</protein>
<accession>A0A1F5ZW69</accession>
<evidence type="ECO:0000256" key="15">
    <source>
        <dbReference type="ARBA" id="ARBA00023136"/>
    </source>
</evidence>
<evidence type="ECO:0000259" key="19">
    <source>
        <dbReference type="SMART" id="SM00831"/>
    </source>
</evidence>
<evidence type="ECO:0000256" key="4">
    <source>
        <dbReference type="ARBA" id="ARBA00012786"/>
    </source>
</evidence>
<feature type="transmembrane region" description="Helical" evidence="18">
    <location>
        <begin position="275"/>
        <end position="298"/>
    </location>
</feature>
<dbReference type="SFLD" id="SFLDS00003">
    <property type="entry name" value="Haloacid_Dehalogenase"/>
    <property type="match status" value="1"/>
</dbReference>
<evidence type="ECO:0000256" key="9">
    <source>
        <dbReference type="ARBA" id="ARBA00022692"/>
    </source>
</evidence>
<dbReference type="SFLD" id="SFLDF00027">
    <property type="entry name" value="p-type_atpase"/>
    <property type="match status" value="1"/>
</dbReference>
<dbReference type="STRING" id="1798382.A3D77_06260"/>
<dbReference type="Gene3D" id="1.20.1110.10">
    <property type="entry name" value="Calcium-transporting ATPase, transmembrane domain"/>
    <property type="match status" value="1"/>
</dbReference>
<feature type="transmembrane region" description="Helical" evidence="18">
    <location>
        <begin position="741"/>
        <end position="758"/>
    </location>
</feature>
<dbReference type="InterPro" id="IPR059000">
    <property type="entry name" value="ATPase_P-type_domA"/>
</dbReference>
<feature type="transmembrane region" description="Helical" evidence="18">
    <location>
        <begin position="805"/>
        <end position="827"/>
    </location>
</feature>
<dbReference type="InterPro" id="IPR023214">
    <property type="entry name" value="HAD_sf"/>
</dbReference>
<dbReference type="Gene3D" id="3.40.50.1000">
    <property type="entry name" value="HAD superfamily/HAD-like"/>
    <property type="match status" value="1"/>
</dbReference>
<keyword evidence="13" id="KW-1278">Translocase</keyword>
<keyword evidence="15 18" id="KW-0472">Membrane</keyword>
<evidence type="ECO:0000256" key="10">
    <source>
        <dbReference type="ARBA" id="ARBA00022741"/>
    </source>
</evidence>
<comment type="catalytic activity">
    <reaction evidence="17">
        <text>Mg(2+)(out) + ATP + H2O = Mg(2+)(in) + ADP + phosphate + H(+)</text>
        <dbReference type="Rhea" id="RHEA:10260"/>
        <dbReference type="ChEBI" id="CHEBI:15377"/>
        <dbReference type="ChEBI" id="CHEBI:15378"/>
        <dbReference type="ChEBI" id="CHEBI:18420"/>
        <dbReference type="ChEBI" id="CHEBI:30616"/>
        <dbReference type="ChEBI" id="CHEBI:43474"/>
        <dbReference type="ChEBI" id="CHEBI:456216"/>
        <dbReference type="EC" id="7.2.2.14"/>
    </reaction>
</comment>
<dbReference type="InterPro" id="IPR008250">
    <property type="entry name" value="ATPase_P-typ_transduc_dom_A_sf"/>
</dbReference>
<feature type="transmembrane region" description="Helical" evidence="18">
    <location>
        <begin position="61"/>
        <end position="88"/>
    </location>
</feature>
<dbReference type="SUPFAM" id="SSF81665">
    <property type="entry name" value="Calcium ATPase, transmembrane domain M"/>
    <property type="match status" value="1"/>
</dbReference>
<dbReference type="EC" id="7.2.2.14" evidence="4"/>
<comment type="caution">
    <text evidence="20">The sequence shown here is derived from an EMBL/GenBank/DDBJ whole genome shotgun (WGS) entry which is preliminary data.</text>
</comment>
<evidence type="ECO:0000256" key="2">
    <source>
        <dbReference type="ARBA" id="ARBA00004429"/>
    </source>
</evidence>
<dbReference type="InterPro" id="IPR036412">
    <property type="entry name" value="HAD-like_sf"/>
</dbReference>
<evidence type="ECO:0000256" key="13">
    <source>
        <dbReference type="ARBA" id="ARBA00022967"/>
    </source>
</evidence>
<dbReference type="SUPFAM" id="SSF56784">
    <property type="entry name" value="HAD-like"/>
    <property type="match status" value="1"/>
</dbReference>